<keyword evidence="2" id="KW-1185">Reference proteome</keyword>
<dbReference type="Proteomes" id="UP000005019">
    <property type="component" value="Unassembled WGS sequence"/>
</dbReference>
<evidence type="ECO:0000313" key="1">
    <source>
        <dbReference type="EMBL" id="EGK72689.1"/>
    </source>
</evidence>
<sequence>MTSCGAGGLALSVLRPYDGRHTVVPDGTAFHGQGNCGEY</sequence>
<proteinExistence type="predicted"/>
<name>F5R9V9_METUF</name>
<protein>
    <submittedName>
        <fullName evidence="1">Uncharacterized protein</fullName>
    </submittedName>
</protein>
<reference evidence="1 2" key="1">
    <citation type="journal article" date="2011" name="J. Bacteriol.">
        <title>Genome sequence of Methyloversatilis universalis FAM5T, a methylotrophic representative of the order Rhodocyclales.</title>
        <authorList>
            <person name="Kittichotirat W."/>
            <person name="Good N.M."/>
            <person name="Hall R."/>
            <person name="Bringel F."/>
            <person name="Lajus A."/>
            <person name="Medigue C."/>
            <person name="Smalley N.E."/>
            <person name="Beck D."/>
            <person name="Bumgarner R."/>
            <person name="Vuilleumier S."/>
            <person name="Kalyuzhnaya M.G."/>
        </authorList>
    </citation>
    <scope>NUCLEOTIDE SEQUENCE [LARGE SCALE GENOMIC DNA]</scope>
    <source>
        <strain evidence="2">ATCC BAA-1314 / JCM 13912 / FAM5</strain>
    </source>
</reference>
<dbReference type="STRING" id="1000565.METUNv1_01032"/>
<dbReference type="EMBL" id="AFHG01000032">
    <property type="protein sequence ID" value="EGK72689.1"/>
    <property type="molecule type" value="Genomic_DNA"/>
</dbReference>
<dbReference type="AlphaFoldDB" id="F5R9V9"/>
<gene>
    <name evidence="1" type="ORF">METUNv1_01032</name>
</gene>
<accession>F5R9V9</accession>
<organism evidence="1 2">
    <name type="scientific">Methyloversatilis universalis (strain ATCC BAA-1314 / DSM 25237 / JCM 13912 / CCUG 52030 / FAM5)</name>
    <dbReference type="NCBI Taxonomy" id="1000565"/>
    <lineage>
        <taxon>Bacteria</taxon>
        <taxon>Pseudomonadati</taxon>
        <taxon>Pseudomonadota</taxon>
        <taxon>Betaproteobacteria</taxon>
        <taxon>Nitrosomonadales</taxon>
        <taxon>Sterolibacteriaceae</taxon>
        <taxon>Methyloversatilis</taxon>
    </lineage>
</organism>
<evidence type="ECO:0000313" key="2">
    <source>
        <dbReference type="Proteomes" id="UP000005019"/>
    </source>
</evidence>
<comment type="caution">
    <text evidence="1">The sequence shown here is derived from an EMBL/GenBank/DDBJ whole genome shotgun (WGS) entry which is preliminary data.</text>
</comment>